<dbReference type="RefSeq" id="WP_094276845.1">
    <property type="nucleotide sequence ID" value="NZ_NQJF01000002.1"/>
</dbReference>
<evidence type="ECO:0000313" key="2">
    <source>
        <dbReference type="EMBL" id="OYD25655.1"/>
    </source>
</evidence>
<dbReference type="Proteomes" id="UP000295058">
    <property type="component" value="Unassembled WGS sequence"/>
</dbReference>
<evidence type="ECO:0000313" key="5">
    <source>
        <dbReference type="Proteomes" id="UP000295058"/>
    </source>
</evidence>
<feature type="chain" id="PRO_5013167202" evidence="1">
    <location>
        <begin position="29"/>
        <end position="116"/>
    </location>
</feature>
<comment type="caution">
    <text evidence="2">The sequence shown here is derived from an EMBL/GenBank/DDBJ whole genome shotgun (WGS) entry which is preliminary data.</text>
</comment>
<evidence type="ECO:0000313" key="4">
    <source>
        <dbReference type="Proteomes" id="UP000243640"/>
    </source>
</evidence>
<protein>
    <submittedName>
        <fullName evidence="3">Common-antigen outer membrane protein</fullName>
    </submittedName>
</protein>
<proteinExistence type="predicted"/>
<dbReference type="Pfam" id="PF16587">
    <property type="entry name" value="DUF5061"/>
    <property type="match status" value="1"/>
</dbReference>
<dbReference type="AlphaFoldDB" id="A0A235CP63"/>
<dbReference type="PROSITE" id="PS51257">
    <property type="entry name" value="PROKAR_LIPOPROTEIN"/>
    <property type="match status" value="1"/>
</dbReference>
<keyword evidence="5" id="KW-1185">Reference proteome</keyword>
<accession>A0A235CP63</accession>
<dbReference type="InterPro" id="IPR032258">
    <property type="entry name" value="DUF5061"/>
</dbReference>
<dbReference type="EMBL" id="NQJF01000002">
    <property type="protein sequence ID" value="OYD25655.1"/>
    <property type="molecule type" value="Genomic_DNA"/>
</dbReference>
<reference evidence="2 4" key="1">
    <citation type="submission" date="2017-08" db="EMBL/GenBank/DDBJ databases">
        <title>Draft Genome Sequence of the Marine Bacterium Oceanimonas baumannii ATCC 700832.</title>
        <authorList>
            <person name="Mcclelland W.D."/>
            <person name="Brennan M.A."/>
            <person name="Trachtenberg A.M."/>
            <person name="Maclea K.S."/>
        </authorList>
    </citation>
    <scope>NUCLEOTIDE SEQUENCE [LARGE SCALE GENOMIC DNA]</scope>
    <source>
        <strain evidence="2 4">ATCC 700832</strain>
    </source>
</reference>
<dbReference type="Proteomes" id="UP000243640">
    <property type="component" value="Unassembled WGS sequence"/>
</dbReference>
<keyword evidence="1" id="KW-0732">Signal</keyword>
<organism evidence="2 4">
    <name type="scientific">Oceanimonas baumannii</name>
    <dbReference type="NCBI Taxonomy" id="129578"/>
    <lineage>
        <taxon>Bacteria</taxon>
        <taxon>Pseudomonadati</taxon>
        <taxon>Pseudomonadota</taxon>
        <taxon>Gammaproteobacteria</taxon>
        <taxon>Aeromonadales</taxon>
        <taxon>Aeromonadaceae</taxon>
        <taxon>Oceanimonas</taxon>
    </lineage>
</organism>
<evidence type="ECO:0000256" key="1">
    <source>
        <dbReference type="SAM" id="SignalP"/>
    </source>
</evidence>
<dbReference type="OrthoDB" id="6239412at2"/>
<reference evidence="3 5" key="2">
    <citation type="submission" date="2019-03" db="EMBL/GenBank/DDBJ databases">
        <title>Genomic Encyclopedia of Archaeal and Bacterial Type Strains, Phase II (KMG-II): from individual species to whole genera.</title>
        <authorList>
            <person name="Goeker M."/>
        </authorList>
    </citation>
    <scope>NUCLEOTIDE SEQUENCE [LARGE SCALE GENOMIC DNA]</scope>
    <source>
        <strain evidence="3 5">DSM 15594</strain>
    </source>
</reference>
<name>A0A235CP63_9GAMM</name>
<sequence>MHIVNKPLLVTMMALATLAGCASQPAQTGDTTVNSTPLNQFLNNAASHSATQLTTSPWGDNVQVTTGVSYFAASGKTCRPLQVTLAAGSQEEHIACKTQNGQWQLSRAITAPGGEL</sequence>
<gene>
    <name evidence="2" type="ORF">B6S09_02065</name>
    <name evidence="3" type="ORF">LY04_02772</name>
</gene>
<feature type="signal peptide" evidence="1">
    <location>
        <begin position="1"/>
        <end position="28"/>
    </location>
</feature>
<dbReference type="EMBL" id="SODO01000012">
    <property type="protein sequence ID" value="TDW56969.1"/>
    <property type="molecule type" value="Genomic_DNA"/>
</dbReference>
<evidence type="ECO:0000313" key="3">
    <source>
        <dbReference type="EMBL" id="TDW56969.1"/>
    </source>
</evidence>